<dbReference type="STRING" id="626887.J057_09486"/>
<evidence type="ECO:0000256" key="1">
    <source>
        <dbReference type="SAM" id="MobiDB-lite"/>
    </source>
</evidence>
<dbReference type="InterPro" id="IPR011992">
    <property type="entry name" value="EF-hand-dom_pair"/>
</dbReference>
<dbReference type="AlphaFoldDB" id="N6W5U2"/>
<reference evidence="3 4" key="1">
    <citation type="journal article" date="2013" name="Genome Announc.">
        <title>Genome Sequence of the Polycyclic Aromatic Hydrocarbon-Degrading Bacterium Strain Marinobacter nanhaiticus D15-8WT.</title>
        <authorList>
            <person name="Cui Z."/>
            <person name="Gao W."/>
            <person name="Li Q."/>
            <person name="Xu G."/>
            <person name="Zheng L."/>
        </authorList>
    </citation>
    <scope>NUCLEOTIDE SEQUENCE [LARGE SCALE GENOMIC DNA]</scope>
    <source>
        <strain evidence="3 4">D15-8W</strain>
    </source>
</reference>
<dbReference type="SUPFAM" id="SSF47473">
    <property type="entry name" value="EF-hand"/>
    <property type="match status" value="1"/>
</dbReference>
<dbReference type="InterPro" id="IPR002048">
    <property type="entry name" value="EF_hand_dom"/>
</dbReference>
<feature type="compositionally biased region" description="Basic and acidic residues" evidence="1">
    <location>
        <begin position="75"/>
        <end position="89"/>
    </location>
</feature>
<dbReference type="CDD" id="cd00051">
    <property type="entry name" value="EFh"/>
    <property type="match status" value="1"/>
</dbReference>
<dbReference type="HOGENOM" id="CLU_2142896_0_0_6"/>
<gene>
    <name evidence="3" type="ORF">J057_09486</name>
</gene>
<keyword evidence="4" id="KW-1185">Reference proteome</keyword>
<dbReference type="OrthoDB" id="6695194at2"/>
<evidence type="ECO:0000259" key="2">
    <source>
        <dbReference type="PROSITE" id="PS50222"/>
    </source>
</evidence>
<organism evidence="3 4">
    <name type="scientific">Marinobacter nanhaiticus D15-8W</name>
    <dbReference type="NCBI Taxonomy" id="626887"/>
    <lineage>
        <taxon>Bacteria</taxon>
        <taxon>Pseudomonadati</taxon>
        <taxon>Pseudomonadota</taxon>
        <taxon>Gammaproteobacteria</taxon>
        <taxon>Pseudomonadales</taxon>
        <taxon>Marinobacteraceae</taxon>
        <taxon>Marinobacter</taxon>
    </lineage>
</organism>
<dbReference type="EMBL" id="APLQ01000011">
    <property type="protein sequence ID" value="ENO15574.2"/>
    <property type="molecule type" value="Genomic_DNA"/>
</dbReference>
<dbReference type="PATRIC" id="fig|626887.3.peg.1904"/>
<dbReference type="Proteomes" id="UP000013165">
    <property type="component" value="Unassembled WGS sequence"/>
</dbReference>
<feature type="region of interest" description="Disordered" evidence="1">
    <location>
        <begin position="56"/>
        <end position="147"/>
    </location>
</feature>
<dbReference type="GO" id="GO:0005509">
    <property type="term" value="F:calcium ion binding"/>
    <property type="evidence" value="ECO:0007669"/>
    <property type="project" value="InterPro"/>
</dbReference>
<proteinExistence type="predicted"/>
<evidence type="ECO:0000313" key="4">
    <source>
        <dbReference type="Proteomes" id="UP000013165"/>
    </source>
</evidence>
<protein>
    <submittedName>
        <fullName evidence="3">EF-hand domain-containing protein</fullName>
    </submittedName>
</protein>
<dbReference type="Pfam" id="PF13202">
    <property type="entry name" value="EF-hand_5"/>
    <property type="match status" value="2"/>
</dbReference>
<name>N6W5U2_9GAMM</name>
<feature type="domain" description="EF-hand" evidence="2">
    <location>
        <begin position="108"/>
        <end position="143"/>
    </location>
</feature>
<dbReference type="PROSITE" id="PS50222">
    <property type="entry name" value="EF_HAND_2"/>
    <property type="match status" value="1"/>
</dbReference>
<dbReference type="PROSITE" id="PS00018">
    <property type="entry name" value="EF_HAND_1"/>
    <property type="match status" value="1"/>
</dbReference>
<dbReference type="InterPro" id="IPR018247">
    <property type="entry name" value="EF_Hand_1_Ca_BS"/>
</dbReference>
<dbReference type="Gene3D" id="1.10.238.10">
    <property type="entry name" value="EF-hand"/>
    <property type="match status" value="1"/>
</dbReference>
<comment type="caution">
    <text evidence="3">The sequence shown here is derived from an EMBL/GenBank/DDBJ whole genome shotgun (WGS) entry which is preliminary data.</text>
</comment>
<sequence length="147" mass="15878">MGTPVVLHACIAVSTSSISMPNCCAMLRESEQETAMKRLWMTLGVTGSIMVAIPLSAQQTSPGGEDSEPMGEVGDLERHKTFKQLDRDNNGLLDQSELDAYGSPAAGAAQDRGEKILRVLDENDDGKVDIRELQEGGEAAGKDQNWW</sequence>
<feature type="compositionally biased region" description="Basic and acidic residues" evidence="1">
    <location>
        <begin position="111"/>
        <end position="134"/>
    </location>
</feature>
<evidence type="ECO:0000313" key="3">
    <source>
        <dbReference type="EMBL" id="ENO15574.2"/>
    </source>
</evidence>
<accession>N6W5U2</accession>